<dbReference type="Proteomes" id="UP000268233">
    <property type="component" value="Unassembled WGS sequence"/>
</dbReference>
<protein>
    <submittedName>
        <fullName evidence="1">Uncharacterized protein</fullName>
    </submittedName>
</protein>
<accession>A0A495R3V6</accession>
<keyword evidence="2" id="KW-1185">Reference proteome</keyword>
<dbReference type="EMBL" id="RBWW01000001">
    <property type="protein sequence ID" value="RKS81919.1"/>
    <property type="molecule type" value="Genomic_DNA"/>
</dbReference>
<name>A0A495R3V6_9EURY</name>
<reference evidence="1 2" key="1">
    <citation type="submission" date="2018-10" db="EMBL/GenBank/DDBJ databases">
        <title>Genomic Encyclopedia of Archaeal and Bacterial Type Strains, Phase II (KMG-II): from individual species to whole genera.</title>
        <authorList>
            <person name="Goeker M."/>
        </authorList>
    </citation>
    <scope>NUCLEOTIDE SEQUENCE [LARGE SCALE GENOMIC DNA]</scope>
    <source>
        <strain evidence="1 2">DSM 11927</strain>
    </source>
</reference>
<comment type="caution">
    <text evidence="1">The sequence shown here is derived from an EMBL/GenBank/DDBJ whole genome shotgun (WGS) entry which is preliminary data.</text>
</comment>
<proteinExistence type="predicted"/>
<evidence type="ECO:0000313" key="2">
    <source>
        <dbReference type="Proteomes" id="UP000268233"/>
    </source>
</evidence>
<dbReference type="AlphaFoldDB" id="A0A495R3V6"/>
<gene>
    <name evidence="1" type="ORF">BDK61_1215</name>
</gene>
<sequence length="51" mass="5766">MSNSKIPGQCPKCGSVNVNVTKVAPLNHDRGERWATRVECDECPDYVEWMD</sequence>
<organism evidence="1 2">
    <name type="scientific">Haloarcula quadrata</name>
    <dbReference type="NCBI Taxonomy" id="182779"/>
    <lineage>
        <taxon>Archaea</taxon>
        <taxon>Methanobacteriati</taxon>
        <taxon>Methanobacteriota</taxon>
        <taxon>Stenosarchaea group</taxon>
        <taxon>Halobacteria</taxon>
        <taxon>Halobacteriales</taxon>
        <taxon>Haloarculaceae</taxon>
        <taxon>Haloarcula</taxon>
    </lineage>
</organism>
<evidence type="ECO:0000313" key="1">
    <source>
        <dbReference type="EMBL" id="RKS81919.1"/>
    </source>
</evidence>